<dbReference type="Proteomes" id="UP000199029">
    <property type="component" value="Unassembled WGS sequence"/>
</dbReference>
<dbReference type="InterPro" id="IPR008969">
    <property type="entry name" value="CarboxyPept-like_regulatory"/>
</dbReference>
<dbReference type="AlphaFoldDB" id="A0A1I6ABE0"/>
<sequence length="785" mass="86283">MKALFTLLLITFSFASSFAQQATITGRVRDRQQAPVLFATVALLNAKDSVMVLAVRADEKGEYQMEAVRPGMYRVVATAVGFAKGRSEAFTLGAAGLRLPDLVLAAEAQALGDVEVVGRKQLLEMQAGKMVVNVAGSLTAGATALEALEKVPGLVVMNNRINLAGREGVIIQIDGRTTQYTDVVGVLKDFPSSSIARIEVLTQPGASHDAAGNVGIINIILNKNADLGTNGSLTLGAGYGRFGKASSTLDLNHRTKRVNVFGNYSYAHRKTYEQLNTVRNAEEAEGTYQQASYQPRTANVQTLRLGGDYSLTKRQTLGVLLNDYTNRTEIAGENQTEASTGARVQITNNTRRLTDSYAANLNYKVLLDTLGQELAADADYSRYQSDSYGRVVNEVSSESRRRVEQLRNDQLTDINLRSGKVDYRRTLAGGLKGALGVKTSQATIGSVVQLLGGQNERTDDFRYTESIRAGYAQVEGQHFGFSWQGGLRGEWTNTLAVSKADERTVARQYGQLFPSLNLDRTVYKNVGLNLAYSRRIDRPSYQDLNPSVVYLDPYTSQRGNSFLTPQFTNNYKLALTYNKQPFLLLGYSRTKDVISLVTATEDSVVYSTTANLDHLERYSATLNFPLNLGKLMTGYAGVNVFHNQYLSQYLGDTYRNGRTAATFYAQSNVKLAKGLSFEASGFYQTAGVNGLVNFRGFGALNLGMQKTLLHDRATLRLSLNDALFTSKQRGTVRYQDLDVSFLSYGESRQVRASFSYKLGNQQVKAARKRATGLDEERGRVKSDKE</sequence>
<accession>A0A1I6ABE0</accession>
<keyword evidence="6" id="KW-0675">Receptor</keyword>
<keyword evidence="2" id="KW-0472">Membrane</keyword>
<dbReference type="Pfam" id="PF13620">
    <property type="entry name" value="CarboxypepD_reg"/>
    <property type="match status" value="1"/>
</dbReference>
<feature type="domain" description="Outer membrane protein beta-barrel" evidence="5">
    <location>
        <begin position="367"/>
        <end position="756"/>
    </location>
</feature>
<protein>
    <submittedName>
        <fullName evidence="6">Outer membrane receptor proteins, mostly Fe transport</fullName>
    </submittedName>
</protein>
<keyword evidence="3" id="KW-0998">Cell outer membrane</keyword>
<dbReference type="RefSeq" id="WP_092676476.1">
    <property type="nucleotide sequence ID" value="NZ_FOXS01000005.1"/>
</dbReference>
<reference evidence="7" key="1">
    <citation type="submission" date="2016-10" db="EMBL/GenBank/DDBJ databases">
        <authorList>
            <person name="Varghese N."/>
            <person name="Submissions S."/>
        </authorList>
    </citation>
    <scope>NUCLEOTIDE SEQUENCE [LARGE SCALE GENOMIC DNA]</scope>
    <source>
        <strain evidence="7">OR362-8,ATCC BAA-1266,JCM 13504</strain>
    </source>
</reference>
<evidence type="ECO:0000256" key="3">
    <source>
        <dbReference type="ARBA" id="ARBA00023237"/>
    </source>
</evidence>
<dbReference type="InterPro" id="IPR041700">
    <property type="entry name" value="OMP_b-brl_3"/>
</dbReference>
<dbReference type="PANTHER" id="PTHR40980:SF4">
    <property type="entry name" value="TONB-DEPENDENT RECEPTOR-LIKE BETA-BARREL DOMAIN-CONTAINING PROTEIN"/>
    <property type="match status" value="1"/>
</dbReference>
<dbReference type="OrthoDB" id="905812at2"/>
<dbReference type="Gene3D" id="2.60.40.1120">
    <property type="entry name" value="Carboxypeptidase-like, regulatory domain"/>
    <property type="match status" value="1"/>
</dbReference>
<evidence type="ECO:0000313" key="7">
    <source>
        <dbReference type="Proteomes" id="UP000199029"/>
    </source>
</evidence>
<evidence type="ECO:0000259" key="5">
    <source>
        <dbReference type="Pfam" id="PF14905"/>
    </source>
</evidence>
<dbReference type="PANTHER" id="PTHR40980">
    <property type="entry name" value="PLUG DOMAIN-CONTAINING PROTEIN"/>
    <property type="match status" value="1"/>
</dbReference>
<dbReference type="GO" id="GO:0009279">
    <property type="term" value="C:cell outer membrane"/>
    <property type="evidence" value="ECO:0007669"/>
    <property type="project" value="UniProtKB-SubCell"/>
</dbReference>
<evidence type="ECO:0000256" key="1">
    <source>
        <dbReference type="ARBA" id="ARBA00004442"/>
    </source>
</evidence>
<evidence type="ECO:0000313" key="6">
    <source>
        <dbReference type="EMBL" id="SFQ65887.1"/>
    </source>
</evidence>
<dbReference type="SUPFAM" id="SSF56935">
    <property type="entry name" value="Porins"/>
    <property type="match status" value="1"/>
</dbReference>
<feature type="signal peptide" evidence="4">
    <location>
        <begin position="1"/>
        <end position="21"/>
    </location>
</feature>
<feature type="chain" id="PRO_5011453747" evidence="4">
    <location>
        <begin position="22"/>
        <end position="785"/>
    </location>
</feature>
<keyword evidence="7" id="KW-1185">Reference proteome</keyword>
<name>A0A1I6ABE0_HYMAR</name>
<dbReference type="STRING" id="1227077.SAMN04515668_3495"/>
<proteinExistence type="predicted"/>
<evidence type="ECO:0000256" key="4">
    <source>
        <dbReference type="SAM" id="SignalP"/>
    </source>
</evidence>
<keyword evidence="4" id="KW-0732">Signal</keyword>
<comment type="subcellular location">
    <subcellularLocation>
        <location evidence="1">Cell outer membrane</location>
    </subcellularLocation>
</comment>
<dbReference type="EMBL" id="FOXS01000005">
    <property type="protein sequence ID" value="SFQ65887.1"/>
    <property type="molecule type" value="Genomic_DNA"/>
</dbReference>
<organism evidence="6 7">
    <name type="scientific">Hymenobacter arizonensis</name>
    <name type="common">Siccationidurans arizonensis</name>
    <dbReference type="NCBI Taxonomy" id="1227077"/>
    <lineage>
        <taxon>Bacteria</taxon>
        <taxon>Pseudomonadati</taxon>
        <taxon>Bacteroidota</taxon>
        <taxon>Cytophagia</taxon>
        <taxon>Cytophagales</taxon>
        <taxon>Hymenobacteraceae</taxon>
        <taxon>Hymenobacter</taxon>
    </lineage>
</organism>
<evidence type="ECO:0000256" key="2">
    <source>
        <dbReference type="ARBA" id="ARBA00023136"/>
    </source>
</evidence>
<dbReference type="SUPFAM" id="SSF49464">
    <property type="entry name" value="Carboxypeptidase regulatory domain-like"/>
    <property type="match status" value="1"/>
</dbReference>
<dbReference type="InterPro" id="IPR036942">
    <property type="entry name" value="Beta-barrel_TonB_sf"/>
</dbReference>
<dbReference type="Gene3D" id="2.40.170.20">
    <property type="entry name" value="TonB-dependent receptor, beta-barrel domain"/>
    <property type="match status" value="1"/>
</dbReference>
<dbReference type="Pfam" id="PF14905">
    <property type="entry name" value="OMP_b-brl_3"/>
    <property type="match status" value="1"/>
</dbReference>
<gene>
    <name evidence="6" type="ORF">SAMN04515668_3495</name>
</gene>